<sequence>MEQWGKVHRIEGGDTMNATGMVKMQADSQDASFVRYETLIDKNARQRNAASIYEKKTFYGKLQHIFVVHVPAHHSINLLAPETIFFATIYPCQLISTPSTLNSLDIHFYSTLSNTLDIVDITCVQCLVGRIPIDGGRVWAVVDRSGDLARATFED</sequence>
<dbReference type="EMBL" id="KN839849">
    <property type="protein sequence ID" value="KIJ63924.1"/>
    <property type="molecule type" value="Genomic_DNA"/>
</dbReference>
<organism evidence="1 2">
    <name type="scientific">Hydnomerulius pinastri MD-312</name>
    <dbReference type="NCBI Taxonomy" id="994086"/>
    <lineage>
        <taxon>Eukaryota</taxon>
        <taxon>Fungi</taxon>
        <taxon>Dikarya</taxon>
        <taxon>Basidiomycota</taxon>
        <taxon>Agaricomycotina</taxon>
        <taxon>Agaricomycetes</taxon>
        <taxon>Agaricomycetidae</taxon>
        <taxon>Boletales</taxon>
        <taxon>Boletales incertae sedis</taxon>
        <taxon>Leucogyrophana</taxon>
    </lineage>
</organism>
<dbReference type="OrthoDB" id="6613063at2759"/>
<keyword evidence="2" id="KW-1185">Reference proteome</keyword>
<accession>A0A0C9VEC7</accession>
<proteinExistence type="predicted"/>
<dbReference type="Proteomes" id="UP000053820">
    <property type="component" value="Unassembled WGS sequence"/>
</dbReference>
<reference evidence="1 2" key="1">
    <citation type="submission" date="2014-04" db="EMBL/GenBank/DDBJ databases">
        <title>Evolutionary Origins and Diversification of the Mycorrhizal Mutualists.</title>
        <authorList>
            <consortium name="DOE Joint Genome Institute"/>
            <consortium name="Mycorrhizal Genomics Consortium"/>
            <person name="Kohler A."/>
            <person name="Kuo A."/>
            <person name="Nagy L.G."/>
            <person name="Floudas D."/>
            <person name="Copeland A."/>
            <person name="Barry K.W."/>
            <person name="Cichocki N."/>
            <person name="Veneault-Fourrey C."/>
            <person name="LaButti K."/>
            <person name="Lindquist E.A."/>
            <person name="Lipzen A."/>
            <person name="Lundell T."/>
            <person name="Morin E."/>
            <person name="Murat C."/>
            <person name="Riley R."/>
            <person name="Ohm R."/>
            <person name="Sun H."/>
            <person name="Tunlid A."/>
            <person name="Henrissat B."/>
            <person name="Grigoriev I.V."/>
            <person name="Hibbett D.S."/>
            <person name="Martin F."/>
        </authorList>
    </citation>
    <scope>NUCLEOTIDE SEQUENCE [LARGE SCALE GENOMIC DNA]</scope>
    <source>
        <strain evidence="1 2">MD-312</strain>
    </source>
</reference>
<name>A0A0C9VEC7_9AGAM</name>
<evidence type="ECO:0000313" key="2">
    <source>
        <dbReference type="Proteomes" id="UP000053820"/>
    </source>
</evidence>
<dbReference type="AlphaFoldDB" id="A0A0C9VEC7"/>
<evidence type="ECO:0000313" key="1">
    <source>
        <dbReference type="EMBL" id="KIJ63924.1"/>
    </source>
</evidence>
<dbReference type="HOGENOM" id="CLU_085135_2_0_1"/>
<gene>
    <name evidence="1" type="ORF">HYDPIDRAFT_91469</name>
</gene>
<protein>
    <submittedName>
        <fullName evidence="1">Uncharacterized protein</fullName>
    </submittedName>
</protein>